<dbReference type="InterPro" id="IPR050282">
    <property type="entry name" value="Cycloisomerase_2"/>
</dbReference>
<dbReference type="InterPro" id="IPR015943">
    <property type="entry name" value="WD40/YVTN_repeat-like_dom_sf"/>
</dbReference>
<evidence type="ECO:0000256" key="1">
    <source>
        <dbReference type="ARBA" id="ARBA00005564"/>
    </source>
</evidence>
<comment type="similarity">
    <text evidence="1">Belongs to the cycloisomerase 2 family.</text>
</comment>
<dbReference type="PANTHER" id="PTHR30344">
    <property type="entry name" value="6-PHOSPHOGLUCONOLACTONASE-RELATED"/>
    <property type="match status" value="1"/>
</dbReference>
<proteinExistence type="inferred from homology"/>
<dbReference type="EMBL" id="JACRSZ010000008">
    <property type="protein sequence ID" value="MBC8573251.1"/>
    <property type="molecule type" value="Genomic_DNA"/>
</dbReference>
<gene>
    <name evidence="2" type="ORF">H8716_09165</name>
</gene>
<name>A0ABR7NA32_9FIRM</name>
<evidence type="ECO:0000313" key="2">
    <source>
        <dbReference type="EMBL" id="MBC8573251.1"/>
    </source>
</evidence>
<evidence type="ECO:0000313" key="3">
    <source>
        <dbReference type="Proteomes" id="UP000657421"/>
    </source>
</evidence>
<sequence length="343" mass="38883">MRTILYTGIHQKNNGIIAWEYNWENKLFSILFEKSEVQNITYLCKSTDAPYLFAAGEYDGQGMIAVYRIISEGELQLLTSYIYKKGTFSHLQSSKDGRLLFASCYGTGEVLIFSVVAELPKLEMVKSFMFEGSGPNVKRQESSHPHSVYLSPEERLAIVSDLGADRLYMLSIEQKSKTVKFEFEWKATPGCGPRHIAFHPDGKWCYLLTELSSEIYVFTYEESWKNIQKISALPESFVGENLAADILVSKDGKYLYASNRGCNNVSVFKIEQDTGLLHFCKSVSTKGWTRAIELSEKEEIFFALNEEYADSIGELEAFSMNGGMPEQAVSNRRCIFAYSFCAM</sequence>
<dbReference type="Proteomes" id="UP000657421">
    <property type="component" value="Unassembled WGS sequence"/>
</dbReference>
<keyword evidence="3" id="KW-1185">Reference proteome</keyword>
<dbReference type="Pfam" id="PF10282">
    <property type="entry name" value="Lactonase"/>
    <property type="match status" value="1"/>
</dbReference>
<dbReference type="PANTHER" id="PTHR30344:SF1">
    <property type="entry name" value="6-PHOSPHOGLUCONOLACTONASE"/>
    <property type="match status" value="1"/>
</dbReference>
<dbReference type="RefSeq" id="WP_249308342.1">
    <property type="nucleotide sequence ID" value="NZ_JACRSZ010000008.1"/>
</dbReference>
<dbReference type="InterPro" id="IPR011048">
    <property type="entry name" value="Haem_d1_sf"/>
</dbReference>
<dbReference type="SUPFAM" id="SSF51004">
    <property type="entry name" value="C-terminal (heme d1) domain of cytochrome cd1-nitrite reductase"/>
    <property type="match status" value="1"/>
</dbReference>
<organism evidence="2 3">
    <name type="scientific">Jingyaoa shaoxingensis</name>
    <dbReference type="NCBI Taxonomy" id="2763671"/>
    <lineage>
        <taxon>Bacteria</taxon>
        <taxon>Bacillati</taxon>
        <taxon>Bacillota</taxon>
        <taxon>Clostridia</taxon>
        <taxon>Lachnospirales</taxon>
        <taxon>Lachnospiraceae</taxon>
        <taxon>Jingyaoa</taxon>
    </lineage>
</organism>
<protein>
    <submittedName>
        <fullName evidence="2">Lactonase family protein</fullName>
    </submittedName>
</protein>
<dbReference type="InterPro" id="IPR019405">
    <property type="entry name" value="Lactonase_7-beta_prop"/>
</dbReference>
<dbReference type="Gene3D" id="2.130.10.10">
    <property type="entry name" value="YVTN repeat-like/Quinoprotein amine dehydrogenase"/>
    <property type="match status" value="1"/>
</dbReference>
<accession>A0ABR7NA32</accession>
<reference evidence="2 3" key="1">
    <citation type="submission" date="2020-08" db="EMBL/GenBank/DDBJ databases">
        <title>Genome public.</title>
        <authorList>
            <person name="Liu C."/>
            <person name="Sun Q."/>
        </authorList>
    </citation>
    <scope>NUCLEOTIDE SEQUENCE [LARGE SCALE GENOMIC DNA]</scope>
    <source>
        <strain evidence="2 3">NSJ-46</strain>
    </source>
</reference>
<comment type="caution">
    <text evidence="2">The sequence shown here is derived from an EMBL/GenBank/DDBJ whole genome shotgun (WGS) entry which is preliminary data.</text>
</comment>